<keyword evidence="9" id="KW-0460">Magnesium</keyword>
<evidence type="ECO:0000256" key="9">
    <source>
        <dbReference type="ARBA" id="ARBA00022842"/>
    </source>
</evidence>
<keyword evidence="10" id="KW-0520">NAD</keyword>
<evidence type="ECO:0000256" key="12">
    <source>
        <dbReference type="ARBA" id="ARBA00034005"/>
    </source>
</evidence>
<keyword evidence="5" id="KW-0235">DNA replication</keyword>
<evidence type="ECO:0000256" key="8">
    <source>
        <dbReference type="ARBA" id="ARBA00022833"/>
    </source>
</evidence>
<dbReference type="InterPro" id="IPR010994">
    <property type="entry name" value="RuvA_2-like"/>
</dbReference>
<dbReference type="InterPro" id="IPR001357">
    <property type="entry name" value="BRCT_dom"/>
</dbReference>
<accession>A0AA35RAQ9</accession>
<dbReference type="GO" id="GO:0006281">
    <property type="term" value="P:DNA repair"/>
    <property type="evidence" value="ECO:0007669"/>
    <property type="project" value="UniProtKB-KW"/>
</dbReference>
<dbReference type="SUPFAM" id="SSF52113">
    <property type="entry name" value="BRCT domain"/>
    <property type="match status" value="1"/>
</dbReference>
<dbReference type="FunFam" id="1.10.150.20:FF:000006">
    <property type="entry name" value="DNA ligase"/>
    <property type="match status" value="1"/>
</dbReference>
<dbReference type="EC" id="6.5.1.2" evidence="3"/>
<comment type="cofactor">
    <cofactor evidence="1">
        <name>Mg(2+)</name>
        <dbReference type="ChEBI" id="CHEBI:18420"/>
    </cofactor>
</comment>
<dbReference type="PANTHER" id="PTHR23389">
    <property type="entry name" value="CHROMOSOME TRANSMISSION FIDELITY FACTOR 18"/>
    <property type="match status" value="1"/>
</dbReference>
<evidence type="ECO:0000259" key="14">
    <source>
        <dbReference type="PROSITE" id="PS50172"/>
    </source>
</evidence>
<dbReference type="FunFam" id="1.10.150.20:FF:000007">
    <property type="entry name" value="DNA ligase"/>
    <property type="match status" value="1"/>
</dbReference>
<keyword evidence="4 15" id="KW-0436">Ligase</keyword>
<dbReference type="InterPro" id="IPR012340">
    <property type="entry name" value="NA-bd_OB-fold"/>
</dbReference>
<organism evidence="15 16">
    <name type="scientific">Geodia barretti</name>
    <name type="common">Barrett's horny sponge</name>
    <dbReference type="NCBI Taxonomy" id="519541"/>
    <lineage>
        <taxon>Eukaryota</taxon>
        <taxon>Metazoa</taxon>
        <taxon>Porifera</taxon>
        <taxon>Demospongiae</taxon>
        <taxon>Heteroscleromorpha</taxon>
        <taxon>Tetractinellida</taxon>
        <taxon>Astrophorina</taxon>
        <taxon>Geodiidae</taxon>
        <taxon>Geodia</taxon>
    </lineage>
</organism>
<evidence type="ECO:0000256" key="4">
    <source>
        <dbReference type="ARBA" id="ARBA00022598"/>
    </source>
</evidence>
<dbReference type="SUPFAM" id="SSF56091">
    <property type="entry name" value="DNA ligase/mRNA capping enzyme, catalytic domain"/>
    <property type="match status" value="1"/>
</dbReference>
<comment type="function">
    <text evidence="2">DNA ligase that catalyzes the formation of phosphodiester linkages between 5'-phosphoryl and 3'-hydroxyl groups in double-stranded DNA using NAD as a coenzyme and as the energy source for the reaction. It is essential for DNA replication and repair of damaged DNA.</text>
</comment>
<protein>
    <recommendedName>
        <fullName evidence="3">DNA ligase (NAD(+))</fullName>
        <ecNumber evidence="3">6.5.1.2</ecNumber>
    </recommendedName>
</protein>
<dbReference type="SUPFAM" id="SSF47781">
    <property type="entry name" value="RuvA domain 2-like"/>
    <property type="match status" value="1"/>
</dbReference>
<dbReference type="CDD" id="cd00114">
    <property type="entry name" value="LIGANc"/>
    <property type="match status" value="1"/>
</dbReference>
<keyword evidence="16" id="KW-1185">Reference proteome</keyword>
<dbReference type="Gene3D" id="6.20.10.30">
    <property type="match status" value="1"/>
</dbReference>
<dbReference type="CDD" id="cd17748">
    <property type="entry name" value="BRCT_DNA_ligase_like"/>
    <property type="match status" value="1"/>
</dbReference>
<evidence type="ECO:0000256" key="6">
    <source>
        <dbReference type="ARBA" id="ARBA00022723"/>
    </source>
</evidence>
<dbReference type="InterPro" id="IPR018239">
    <property type="entry name" value="DNA_ligase_AS"/>
</dbReference>
<dbReference type="SMART" id="SM00292">
    <property type="entry name" value="BRCT"/>
    <property type="match status" value="1"/>
</dbReference>
<gene>
    <name evidence="15" type="ORF">GBAR_LOCUS4877</name>
</gene>
<evidence type="ECO:0000256" key="11">
    <source>
        <dbReference type="ARBA" id="ARBA00023204"/>
    </source>
</evidence>
<dbReference type="SMART" id="SM00532">
    <property type="entry name" value="LIGANc"/>
    <property type="match status" value="1"/>
</dbReference>
<keyword evidence="11" id="KW-0234">DNA repair</keyword>
<feature type="domain" description="BRCT" evidence="14">
    <location>
        <begin position="611"/>
        <end position="687"/>
    </location>
</feature>
<reference evidence="15" key="1">
    <citation type="submission" date="2023-03" db="EMBL/GenBank/DDBJ databases">
        <authorList>
            <person name="Steffen K."/>
            <person name="Cardenas P."/>
        </authorList>
    </citation>
    <scope>NUCLEOTIDE SEQUENCE</scope>
</reference>
<dbReference type="Pfam" id="PF03119">
    <property type="entry name" value="DNA_ligase_ZBD"/>
    <property type="match status" value="1"/>
</dbReference>
<dbReference type="Gene3D" id="3.40.50.10190">
    <property type="entry name" value="BRCT domain"/>
    <property type="match status" value="1"/>
</dbReference>
<dbReference type="FunFam" id="2.40.50.140:FF:000012">
    <property type="entry name" value="DNA ligase"/>
    <property type="match status" value="1"/>
</dbReference>
<feature type="compositionally biased region" description="Polar residues" evidence="13">
    <location>
        <begin position="698"/>
        <end position="709"/>
    </location>
</feature>
<dbReference type="Gene3D" id="1.10.150.20">
    <property type="entry name" value="5' to 3' exonuclease, C-terminal subdomain"/>
    <property type="match status" value="2"/>
</dbReference>
<evidence type="ECO:0000256" key="1">
    <source>
        <dbReference type="ARBA" id="ARBA00001946"/>
    </source>
</evidence>
<dbReference type="InterPro" id="IPR003583">
    <property type="entry name" value="Hlx-hairpin-Hlx_DNA-bd_motif"/>
</dbReference>
<dbReference type="InterPro" id="IPR004150">
    <property type="entry name" value="NAD_DNA_ligase_OB"/>
</dbReference>
<name>A0AA35RAQ9_GEOBA</name>
<dbReference type="InterPro" id="IPR013839">
    <property type="entry name" value="DNAligase_adenylation"/>
</dbReference>
<dbReference type="GO" id="GO:0003677">
    <property type="term" value="F:DNA binding"/>
    <property type="evidence" value="ECO:0007669"/>
    <property type="project" value="InterPro"/>
</dbReference>
<dbReference type="EMBL" id="CASHTH010000712">
    <property type="protein sequence ID" value="CAI8006737.1"/>
    <property type="molecule type" value="Genomic_DNA"/>
</dbReference>
<dbReference type="Pfam" id="PF12826">
    <property type="entry name" value="HHH_2"/>
    <property type="match status" value="1"/>
</dbReference>
<dbReference type="Pfam" id="PF03120">
    <property type="entry name" value="OB_DNA_ligase"/>
    <property type="match status" value="1"/>
</dbReference>
<dbReference type="NCBIfam" id="NF005932">
    <property type="entry name" value="PRK07956.1"/>
    <property type="match status" value="1"/>
</dbReference>
<dbReference type="NCBIfam" id="TIGR00575">
    <property type="entry name" value="dnlj"/>
    <property type="match status" value="1"/>
</dbReference>
<keyword evidence="8" id="KW-0862">Zinc</keyword>
<dbReference type="Gene3D" id="2.40.50.140">
    <property type="entry name" value="Nucleic acid-binding proteins"/>
    <property type="match status" value="1"/>
</dbReference>
<evidence type="ECO:0000256" key="7">
    <source>
        <dbReference type="ARBA" id="ARBA00022763"/>
    </source>
</evidence>
<dbReference type="InterPro" id="IPR041663">
    <property type="entry name" value="DisA/LigA_HHH"/>
</dbReference>
<dbReference type="Pfam" id="PF01653">
    <property type="entry name" value="DNA_ligase_aden"/>
    <property type="match status" value="1"/>
</dbReference>
<dbReference type="AlphaFoldDB" id="A0AA35RAQ9"/>
<dbReference type="HAMAP" id="MF_01588">
    <property type="entry name" value="DNA_ligase_A"/>
    <property type="match status" value="1"/>
</dbReference>
<dbReference type="GO" id="GO:0003911">
    <property type="term" value="F:DNA ligase (NAD+) activity"/>
    <property type="evidence" value="ECO:0007669"/>
    <property type="project" value="UniProtKB-EC"/>
</dbReference>
<feature type="region of interest" description="Disordered" evidence="13">
    <location>
        <begin position="692"/>
        <end position="717"/>
    </location>
</feature>
<evidence type="ECO:0000313" key="16">
    <source>
        <dbReference type="Proteomes" id="UP001174909"/>
    </source>
</evidence>
<keyword evidence="6" id="KW-0479">Metal-binding</keyword>
<sequence length="717" mass="78250">MMTMTTPSAELTYTGLASGVPVARHPFARARQLHVQLRFHAQRYYNLDAPVISDGQYDTLLQELRNLEATYPGCRSADSPTQRVAGDPAEGFRQVAHPNPMISLANAFDREGLEAWHRRVTDLLDGQPFRMVAELKIDGLAVRLTYRNGRFAQGATRGNGQTGEDVSRNLRTVRSIPLTLSAHPPADLEVRGEVYLPLDSFRKMNEERERLGEPLYANPRNTGAGTIRQLDPQVTASRNMQMWAYSLNDAGDAPMPASQWAALQNLGAYGFRVNPLNRTCETVDEVCAFYDDMLQRRHDWNYEADGVVVKVDSLSQQNSLGVAGREPRWAIAYKFPAERSTTRLLDIIINVGRTGSLNPQAILEPVVVSGATVQHASLHNEEDIHRKDIRIGDVVVIERAGDVIPHIIGPVEVPGRENLPVFRMPALCPVCQTAVVKDEGDAMHRCPNSACPAQFLESLKHFVSRGAMDIDGLGEQWCRILIDQSLVSDVSHLYRLTAEQLTALDRMGDRLATRILNNIEASKQRPLVRILFALGIFHVGAEVAELLAGRYSSIDEIASAGIAELTEIDGVGPKIAESIVNYFATRRNQETIAGLRAAGVKLWQELAPVDTSALPWKGLTFVITGTLSGMTRREAEGKVKALGAAASSSVSRKTNVLVAGATPGTKLTTADRLGVRVVDEEGLLALLADPAALATNPDEPTTSNGSAETQAALELGE</sequence>
<evidence type="ECO:0000256" key="13">
    <source>
        <dbReference type="SAM" id="MobiDB-lite"/>
    </source>
</evidence>
<comment type="catalytic activity">
    <reaction evidence="12">
        <text>NAD(+) + (deoxyribonucleotide)n-3'-hydroxyl + 5'-phospho-(deoxyribonucleotide)m = (deoxyribonucleotide)n+m + AMP + beta-nicotinamide D-nucleotide.</text>
        <dbReference type="EC" id="6.5.1.2"/>
    </reaction>
</comment>
<evidence type="ECO:0000256" key="3">
    <source>
        <dbReference type="ARBA" id="ARBA00012722"/>
    </source>
</evidence>
<dbReference type="PROSITE" id="PS01055">
    <property type="entry name" value="DNA_LIGASE_N1"/>
    <property type="match status" value="1"/>
</dbReference>
<dbReference type="InterPro" id="IPR036420">
    <property type="entry name" value="BRCT_dom_sf"/>
</dbReference>
<evidence type="ECO:0000256" key="2">
    <source>
        <dbReference type="ARBA" id="ARBA00004067"/>
    </source>
</evidence>
<dbReference type="PROSITE" id="PS50172">
    <property type="entry name" value="BRCT"/>
    <property type="match status" value="1"/>
</dbReference>
<dbReference type="Gene3D" id="3.30.470.30">
    <property type="entry name" value="DNA ligase/mRNA capping enzyme"/>
    <property type="match status" value="1"/>
</dbReference>
<dbReference type="GO" id="GO:0005829">
    <property type="term" value="C:cytosol"/>
    <property type="evidence" value="ECO:0007669"/>
    <property type="project" value="TreeGrafter"/>
</dbReference>
<dbReference type="SMART" id="SM00278">
    <property type="entry name" value="HhH1"/>
    <property type="match status" value="2"/>
</dbReference>
<dbReference type="Gene3D" id="1.10.287.610">
    <property type="entry name" value="Helix hairpin bin"/>
    <property type="match status" value="1"/>
</dbReference>
<dbReference type="PANTHER" id="PTHR23389:SF9">
    <property type="entry name" value="DNA LIGASE"/>
    <property type="match status" value="1"/>
</dbReference>
<dbReference type="SUPFAM" id="SSF50249">
    <property type="entry name" value="Nucleic acid-binding proteins"/>
    <property type="match status" value="1"/>
</dbReference>
<proteinExistence type="inferred from homology"/>
<evidence type="ECO:0000313" key="15">
    <source>
        <dbReference type="EMBL" id="CAI8006737.1"/>
    </source>
</evidence>
<keyword evidence="7" id="KW-0227">DNA damage</keyword>
<dbReference type="GO" id="GO:0046872">
    <property type="term" value="F:metal ion binding"/>
    <property type="evidence" value="ECO:0007669"/>
    <property type="project" value="UniProtKB-KW"/>
</dbReference>
<dbReference type="Pfam" id="PF00533">
    <property type="entry name" value="BRCT"/>
    <property type="match status" value="1"/>
</dbReference>
<dbReference type="GO" id="GO:0006260">
    <property type="term" value="P:DNA replication"/>
    <property type="evidence" value="ECO:0007669"/>
    <property type="project" value="UniProtKB-KW"/>
</dbReference>
<dbReference type="Proteomes" id="UP001174909">
    <property type="component" value="Unassembled WGS sequence"/>
</dbReference>
<evidence type="ECO:0000256" key="10">
    <source>
        <dbReference type="ARBA" id="ARBA00023027"/>
    </source>
</evidence>
<comment type="caution">
    <text evidence="15">The sequence shown here is derived from an EMBL/GenBank/DDBJ whole genome shotgun (WGS) entry which is preliminary data.</text>
</comment>
<dbReference type="InterPro" id="IPR001679">
    <property type="entry name" value="DNA_ligase"/>
</dbReference>
<dbReference type="FunFam" id="3.30.470.30:FF:000001">
    <property type="entry name" value="DNA ligase"/>
    <property type="match status" value="1"/>
</dbReference>
<dbReference type="InterPro" id="IPR013840">
    <property type="entry name" value="DNAligase_N"/>
</dbReference>
<evidence type="ECO:0000256" key="5">
    <source>
        <dbReference type="ARBA" id="ARBA00022705"/>
    </source>
</evidence>
<dbReference type="PIRSF" id="PIRSF001604">
    <property type="entry name" value="LigA"/>
    <property type="match status" value="1"/>
</dbReference>
<dbReference type="InterPro" id="IPR004149">
    <property type="entry name" value="Znf_DNAligase_C4"/>
</dbReference>